<protein>
    <submittedName>
        <fullName evidence="1">Uncharacterized protein</fullName>
    </submittedName>
</protein>
<dbReference type="RefSeq" id="WP_379316647.1">
    <property type="nucleotide sequence ID" value="NZ_JBHTLM010000002.1"/>
</dbReference>
<keyword evidence="2" id="KW-1185">Reference proteome</keyword>
<name>A0ABW3RTX7_9BACL</name>
<sequence length="82" mass="9884">MEKAKIIKLTPKRAALILLADWLNGTQQSPWYMELDEMNYQLEQWNYKVTEKRRELIIHHVEKIVGPFRDKIANKVSRYTRP</sequence>
<dbReference type="Proteomes" id="UP001597262">
    <property type="component" value="Unassembled WGS sequence"/>
</dbReference>
<evidence type="ECO:0000313" key="2">
    <source>
        <dbReference type="Proteomes" id="UP001597262"/>
    </source>
</evidence>
<organism evidence="1 2">
    <name type="scientific">Paenibacillus puldeungensis</name>
    <dbReference type="NCBI Taxonomy" id="696536"/>
    <lineage>
        <taxon>Bacteria</taxon>
        <taxon>Bacillati</taxon>
        <taxon>Bacillota</taxon>
        <taxon>Bacilli</taxon>
        <taxon>Bacillales</taxon>
        <taxon>Paenibacillaceae</taxon>
        <taxon>Paenibacillus</taxon>
    </lineage>
</organism>
<accession>A0ABW3RTX7</accession>
<comment type="caution">
    <text evidence="1">The sequence shown here is derived from an EMBL/GenBank/DDBJ whole genome shotgun (WGS) entry which is preliminary data.</text>
</comment>
<dbReference type="EMBL" id="JBHTLM010000002">
    <property type="protein sequence ID" value="MFD1175361.1"/>
    <property type="molecule type" value="Genomic_DNA"/>
</dbReference>
<proteinExistence type="predicted"/>
<reference evidence="2" key="1">
    <citation type="journal article" date="2019" name="Int. J. Syst. Evol. Microbiol.">
        <title>The Global Catalogue of Microorganisms (GCM) 10K type strain sequencing project: providing services to taxonomists for standard genome sequencing and annotation.</title>
        <authorList>
            <consortium name="The Broad Institute Genomics Platform"/>
            <consortium name="The Broad Institute Genome Sequencing Center for Infectious Disease"/>
            <person name="Wu L."/>
            <person name="Ma J."/>
        </authorList>
    </citation>
    <scope>NUCLEOTIDE SEQUENCE [LARGE SCALE GENOMIC DNA]</scope>
    <source>
        <strain evidence="2">CCUG 59189</strain>
    </source>
</reference>
<gene>
    <name evidence="1" type="ORF">ACFQ3W_03485</name>
</gene>
<evidence type="ECO:0000313" key="1">
    <source>
        <dbReference type="EMBL" id="MFD1175361.1"/>
    </source>
</evidence>